<keyword evidence="1" id="KW-0732">Signal</keyword>
<name>A0AA36DE23_9BILA</name>
<dbReference type="AlphaFoldDB" id="A0AA36DE23"/>
<feature type="signal peptide" evidence="1">
    <location>
        <begin position="1"/>
        <end position="17"/>
    </location>
</feature>
<feature type="chain" id="PRO_5041228455" evidence="1">
    <location>
        <begin position="18"/>
        <end position="248"/>
    </location>
</feature>
<accession>A0AA36DE23</accession>
<organism evidence="2 3">
    <name type="scientific">Mesorhabditis spiculigera</name>
    <dbReference type="NCBI Taxonomy" id="96644"/>
    <lineage>
        <taxon>Eukaryota</taxon>
        <taxon>Metazoa</taxon>
        <taxon>Ecdysozoa</taxon>
        <taxon>Nematoda</taxon>
        <taxon>Chromadorea</taxon>
        <taxon>Rhabditida</taxon>
        <taxon>Rhabditina</taxon>
        <taxon>Rhabditomorpha</taxon>
        <taxon>Rhabditoidea</taxon>
        <taxon>Rhabditidae</taxon>
        <taxon>Mesorhabditinae</taxon>
        <taxon>Mesorhabditis</taxon>
    </lineage>
</organism>
<sequence length="248" mass="29041">MLGACFYFFVILKPLFASLCQPTSSDTCLPGWECHNLSTNIPRISILNEAPLGVCLLPSDTRSGDQEEEQPEFHELRGSLKNQCNHTSYYEQQIEDRILRNNPSLYTLKHGQRTVRPESIRQNILFREMLRYLLLEDAEETFLECMECNKDRTYSQREAAFVQITDLFVDILCRRDEECPAREICIDHTNIHKLFSRFSLRKWKNVGYCSPVTWRESMDVWCAAESLPLLQQMPFIDEECKTEYMSNA</sequence>
<dbReference type="EMBL" id="CATQJA010002697">
    <property type="protein sequence ID" value="CAJ0584533.1"/>
    <property type="molecule type" value="Genomic_DNA"/>
</dbReference>
<feature type="non-terminal residue" evidence="2">
    <location>
        <position position="248"/>
    </location>
</feature>
<gene>
    <name evidence="2" type="ORF">MSPICULIGERA_LOCUS22582</name>
</gene>
<evidence type="ECO:0000256" key="1">
    <source>
        <dbReference type="SAM" id="SignalP"/>
    </source>
</evidence>
<evidence type="ECO:0000313" key="3">
    <source>
        <dbReference type="Proteomes" id="UP001177023"/>
    </source>
</evidence>
<reference evidence="2" key="1">
    <citation type="submission" date="2023-06" db="EMBL/GenBank/DDBJ databases">
        <authorList>
            <person name="Delattre M."/>
        </authorList>
    </citation>
    <scope>NUCLEOTIDE SEQUENCE</scope>
    <source>
        <strain evidence="2">AF72</strain>
    </source>
</reference>
<dbReference type="Proteomes" id="UP001177023">
    <property type="component" value="Unassembled WGS sequence"/>
</dbReference>
<proteinExistence type="predicted"/>
<evidence type="ECO:0000313" key="2">
    <source>
        <dbReference type="EMBL" id="CAJ0584533.1"/>
    </source>
</evidence>
<comment type="caution">
    <text evidence="2">The sequence shown here is derived from an EMBL/GenBank/DDBJ whole genome shotgun (WGS) entry which is preliminary data.</text>
</comment>
<keyword evidence="3" id="KW-1185">Reference proteome</keyword>
<protein>
    <submittedName>
        <fullName evidence="2">Uncharacterized protein</fullName>
    </submittedName>
</protein>